<dbReference type="KEGG" id="sphk:SKP52_07860"/>
<dbReference type="EMBL" id="CP009122">
    <property type="protein sequence ID" value="AJA08491.1"/>
    <property type="molecule type" value="Genomic_DNA"/>
</dbReference>
<proteinExistence type="predicted"/>
<organism evidence="1 2">
    <name type="scientific">Sphingopyxis fribergensis</name>
    <dbReference type="NCBI Taxonomy" id="1515612"/>
    <lineage>
        <taxon>Bacteria</taxon>
        <taxon>Pseudomonadati</taxon>
        <taxon>Pseudomonadota</taxon>
        <taxon>Alphaproteobacteria</taxon>
        <taxon>Sphingomonadales</taxon>
        <taxon>Sphingomonadaceae</taxon>
        <taxon>Sphingopyxis</taxon>
    </lineage>
</organism>
<dbReference type="RefSeq" id="WP_148309055.1">
    <property type="nucleotide sequence ID" value="NZ_CP009122.1"/>
</dbReference>
<sequence length="64" mass="7227">MIWEEFNLERKLGTIPPHRMRANREHVVPLRARAIAIVERCAELGDREASCKKGLPLSDNSSAS</sequence>
<evidence type="ECO:0000313" key="2">
    <source>
        <dbReference type="Proteomes" id="UP000030907"/>
    </source>
</evidence>
<evidence type="ECO:0000313" key="1">
    <source>
        <dbReference type="EMBL" id="AJA08491.1"/>
    </source>
</evidence>
<reference evidence="1 2" key="1">
    <citation type="journal article" date="2015" name="Int. J. Syst. Evol. Microbiol.">
        <title>Description of Sphingopyxis fribergensis sp. nov. - a soil bacterium with the ability to degrade styrene and phenylacetic acid.</title>
        <authorList>
            <person name="Oelschlagel M."/>
            <person name="Ruckert C."/>
            <person name="Kalinowski J."/>
            <person name="Schmidt G."/>
            <person name="Schlomann M."/>
            <person name="Tischler D."/>
        </authorList>
    </citation>
    <scope>NUCLEOTIDE SEQUENCE [LARGE SCALE GENOMIC DNA]</scope>
    <source>
        <strain evidence="1 2">Kp5.2</strain>
    </source>
</reference>
<dbReference type="HOGENOM" id="CLU_2865491_0_0_5"/>
<accession>A0A0A7PEF4</accession>
<keyword evidence="2" id="KW-1185">Reference proteome</keyword>
<dbReference type="Proteomes" id="UP000030907">
    <property type="component" value="Chromosome"/>
</dbReference>
<dbReference type="OrthoDB" id="7388552at2"/>
<name>A0A0A7PEF4_9SPHN</name>
<protein>
    <submittedName>
        <fullName evidence="1">Uncharacterized protein</fullName>
    </submittedName>
</protein>
<dbReference type="AlphaFoldDB" id="A0A0A7PEF4"/>
<gene>
    <name evidence="1" type="ORF">SKP52_07860</name>
</gene>